<dbReference type="GO" id="GO:0008615">
    <property type="term" value="P:pyridoxine biosynthetic process"/>
    <property type="evidence" value="ECO:0007669"/>
    <property type="project" value="UniProtKB-UniRule"/>
</dbReference>
<reference evidence="9" key="1">
    <citation type="submission" date="2020-10" db="EMBL/GenBank/DDBJ databases">
        <title>Bacterium isolated from coastal waters sediment.</title>
        <authorList>
            <person name="Chen R.-J."/>
            <person name="Lu D.-C."/>
            <person name="Zhu K.-L."/>
            <person name="Du Z.-J."/>
        </authorList>
    </citation>
    <scope>NUCLEOTIDE SEQUENCE</scope>
    <source>
        <strain evidence="9">N1Y112</strain>
    </source>
</reference>
<dbReference type="GO" id="GO:0005737">
    <property type="term" value="C:cytoplasm"/>
    <property type="evidence" value="ECO:0007669"/>
    <property type="project" value="UniProtKB-SubCell"/>
</dbReference>
<dbReference type="PANTHER" id="PTHR43761:SF1">
    <property type="entry name" value="D-ISOMER SPECIFIC 2-HYDROXYACID DEHYDROGENASE CATALYTIC DOMAIN-CONTAINING PROTEIN-RELATED"/>
    <property type="match status" value="1"/>
</dbReference>
<dbReference type="PROSITE" id="PS00671">
    <property type="entry name" value="D_2_HYDROXYACID_DH_3"/>
    <property type="match status" value="1"/>
</dbReference>
<name>A0A8J7JZM7_9GAMM</name>
<feature type="binding site" evidence="5">
    <location>
        <position position="258"/>
    </location>
    <ligand>
        <name>NAD(+)</name>
        <dbReference type="ChEBI" id="CHEBI:57540"/>
    </ligand>
</feature>
<feature type="binding site" evidence="5">
    <location>
        <position position="47"/>
    </location>
    <ligand>
        <name>substrate</name>
    </ligand>
</feature>
<evidence type="ECO:0000256" key="1">
    <source>
        <dbReference type="ARBA" id="ARBA00022490"/>
    </source>
</evidence>
<protein>
    <recommendedName>
        <fullName evidence="5">Erythronate-4-phosphate dehydrogenase</fullName>
        <ecNumber evidence="5">1.1.1.290</ecNumber>
    </recommendedName>
</protein>
<dbReference type="Gene3D" id="3.30.1370.170">
    <property type="match status" value="1"/>
</dbReference>
<dbReference type="Pfam" id="PF11890">
    <property type="entry name" value="DUF3410"/>
    <property type="match status" value="1"/>
</dbReference>
<dbReference type="InterPro" id="IPR020921">
    <property type="entry name" value="Erythronate-4-P_DHase"/>
</dbReference>
<gene>
    <name evidence="5 9" type="primary">pdxB</name>
    <name evidence="9" type="ORF">IOQ59_11765</name>
</gene>
<accession>A0A8J7JZM7</accession>
<dbReference type="Proteomes" id="UP000640333">
    <property type="component" value="Unassembled WGS sequence"/>
</dbReference>
<keyword evidence="2 5" id="KW-0560">Oxidoreductase</keyword>
<dbReference type="Pfam" id="PF00389">
    <property type="entry name" value="2-Hacid_dh"/>
    <property type="match status" value="1"/>
</dbReference>
<keyword evidence="10" id="KW-1185">Reference proteome</keyword>
<dbReference type="InterPro" id="IPR050418">
    <property type="entry name" value="D-iso_2-hydroxyacid_DH_PdxB"/>
</dbReference>
<feature type="binding site" evidence="5">
    <location>
        <position position="233"/>
    </location>
    <ligand>
        <name>NAD(+)</name>
        <dbReference type="ChEBI" id="CHEBI:57540"/>
    </ligand>
</feature>
<dbReference type="InterPro" id="IPR006140">
    <property type="entry name" value="D-isomer_DH_NAD-bd"/>
</dbReference>
<dbReference type="HAMAP" id="MF_01825">
    <property type="entry name" value="PdxB"/>
    <property type="match status" value="1"/>
</dbReference>
<dbReference type="SUPFAM" id="SSF51735">
    <property type="entry name" value="NAD(P)-binding Rossmann-fold domains"/>
    <property type="match status" value="1"/>
</dbReference>
<dbReference type="EMBL" id="JADEYS010000011">
    <property type="protein sequence ID" value="MBE9397934.1"/>
    <property type="molecule type" value="Genomic_DNA"/>
</dbReference>
<evidence type="ECO:0000256" key="3">
    <source>
        <dbReference type="ARBA" id="ARBA00023027"/>
    </source>
</evidence>
<dbReference type="InterPro" id="IPR036291">
    <property type="entry name" value="NAD(P)-bd_dom_sf"/>
</dbReference>
<evidence type="ECO:0000313" key="10">
    <source>
        <dbReference type="Proteomes" id="UP000640333"/>
    </source>
</evidence>
<feature type="binding site" evidence="5">
    <location>
        <position position="176"/>
    </location>
    <ligand>
        <name>NAD(+)</name>
        <dbReference type="ChEBI" id="CHEBI:57540"/>
    </ligand>
</feature>
<keyword evidence="4 5" id="KW-0664">Pyridoxine biosynthesis</keyword>
<dbReference type="UniPathway" id="UPA00244">
    <property type="reaction ID" value="UER00310"/>
</dbReference>
<keyword evidence="3 5" id="KW-0520">NAD</keyword>
<evidence type="ECO:0000256" key="5">
    <source>
        <dbReference type="HAMAP-Rule" id="MF_01825"/>
    </source>
</evidence>
<feature type="domain" description="D-isomer specific 2-hydroxyacid dehydrogenase NAD-binding" evidence="7">
    <location>
        <begin position="110"/>
        <end position="257"/>
    </location>
</feature>
<feature type="domain" description="D-isomer specific 2-hydroxyacid dehydrogenase catalytic" evidence="6">
    <location>
        <begin position="36"/>
        <end position="264"/>
    </location>
</feature>
<comment type="caution">
    <text evidence="5">Lacks conserved residue(s) required for the propagation of feature annotation.</text>
</comment>
<dbReference type="InterPro" id="IPR038251">
    <property type="entry name" value="PdxB_dimer_sf"/>
</dbReference>
<feature type="binding site" evidence="5">
    <location>
        <position position="148"/>
    </location>
    <ligand>
        <name>NAD(+)</name>
        <dbReference type="ChEBI" id="CHEBI:57540"/>
    </ligand>
</feature>
<comment type="caution">
    <text evidence="9">The sequence shown here is derived from an EMBL/GenBank/DDBJ whole genome shotgun (WGS) entry which is preliminary data.</text>
</comment>
<evidence type="ECO:0000259" key="7">
    <source>
        <dbReference type="Pfam" id="PF02826"/>
    </source>
</evidence>
<evidence type="ECO:0000313" key="9">
    <source>
        <dbReference type="EMBL" id="MBE9397934.1"/>
    </source>
</evidence>
<comment type="catalytic activity">
    <reaction evidence="5">
        <text>4-phospho-D-erythronate + NAD(+) = (R)-3-hydroxy-2-oxo-4-phosphooxybutanoate + NADH + H(+)</text>
        <dbReference type="Rhea" id="RHEA:18829"/>
        <dbReference type="ChEBI" id="CHEBI:15378"/>
        <dbReference type="ChEBI" id="CHEBI:57540"/>
        <dbReference type="ChEBI" id="CHEBI:57945"/>
        <dbReference type="ChEBI" id="CHEBI:58538"/>
        <dbReference type="ChEBI" id="CHEBI:58766"/>
        <dbReference type="EC" id="1.1.1.290"/>
    </reaction>
</comment>
<dbReference type="RefSeq" id="WP_193953511.1">
    <property type="nucleotide sequence ID" value="NZ_JADEYS010000011.1"/>
</dbReference>
<comment type="subunit">
    <text evidence="5">Homodimer.</text>
</comment>
<feature type="binding site" evidence="5">
    <location>
        <position position="68"/>
    </location>
    <ligand>
        <name>substrate</name>
    </ligand>
</feature>
<comment type="subcellular location">
    <subcellularLocation>
        <location evidence="5">Cytoplasm</location>
    </subcellularLocation>
</comment>
<feature type="active site" evidence="5">
    <location>
        <position position="209"/>
    </location>
</feature>
<comment type="pathway">
    <text evidence="5">Cofactor biosynthesis; pyridoxine 5'-phosphate biosynthesis; pyridoxine 5'-phosphate from D-erythrose 4-phosphate: step 2/5.</text>
</comment>
<dbReference type="GO" id="GO:0033711">
    <property type="term" value="F:4-phosphoerythronate dehydrogenase activity"/>
    <property type="evidence" value="ECO:0007669"/>
    <property type="project" value="UniProtKB-EC"/>
</dbReference>
<dbReference type="AlphaFoldDB" id="A0A8J7JZM7"/>
<dbReference type="GO" id="GO:0046983">
    <property type="term" value="F:protein dimerization activity"/>
    <property type="evidence" value="ECO:0007669"/>
    <property type="project" value="InterPro"/>
</dbReference>
<organism evidence="9 10">
    <name type="scientific">Pontibacterium sinense</name>
    <dbReference type="NCBI Taxonomy" id="2781979"/>
    <lineage>
        <taxon>Bacteria</taxon>
        <taxon>Pseudomonadati</taxon>
        <taxon>Pseudomonadota</taxon>
        <taxon>Gammaproteobacteria</taxon>
        <taxon>Oceanospirillales</taxon>
        <taxon>Oceanospirillaceae</taxon>
        <taxon>Pontibacterium</taxon>
    </lineage>
</organism>
<proteinExistence type="inferred from homology"/>
<evidence type="ECO:0000256" key="2">
    <source>
        <dbReference type="ARBA" id="ARBA00023002"/>
    </source>
</evidence>
<feature type="domain" description="Erythronate-4-phosphate dehydrogenase dimerisation" evidence="8">
    <location>
        <begin position="290"/>
        <end position="373"/>
    </location>
</feature>
<dbReference type="CDD" id="cd12158">
    <property type="entry name" value="ErythrP_dh"/>
    <property type="match status" value="1"/>
</dbReference>
<comment type="function">
    <text evidence="5">Catalyzes the oxidation of erythronate-4-phosphate to 3-hydroxy-2-oxo-4-phosphonooxybutanoate.</text>
</comment>
<evidence type="ECO:0000256" key="4">
    <source>
        <dbReference type="ARBA" id="ARBA00023096"/>
    </source>
</evidence>
<feature type="active site" description="Proton donor" evidence="5">
    <location>
        <position position="255"/>
    </location>
</feature>
<dbReference type="Gene3D" id="3.40.50.720">
    <property type="entry name" value="NAD(P)-binding Rossmann-like Domain"/>
    <property type="match status" value="2"/>
</dbReference>
<dbReference type="InterPro" id="IPR029753">
    <property type="entry name" value="D-isomer_DH_CS"/>
</dbReference>
<sequence length="383" mass="42442">MNLNIVADENMPLVEEIFSEFGSVKRVAGRNMSPADVCDADLLLVRSVTQVNELLLEKASPKFVGTATIGTDHIDTGYLQQQGIAFSSAPGCNADAVVEYVLSAIFHLAQTQGFDPAERTWGIIGVGNVGGRLQKRLRGLGYNVLINDPPREARGDDGFVTLDQLLSDADVVCMHTPLTREGDHPSYHLLAEPELKRLKPNTILLNAGRGPVINNADLLTLKKLRDDLTLILDVWEHEPVVDPELAAVTEIATPHIAGYSHDGKIRGTFMLYEACCQALGIQQTKTLDDFLPEPAIKQVMVNGDVTALDLIRLRYDPYRDDRDLRRTLDEEAQTRALSFDRLRKQYPQRREFSSLKVIGEMDESLQQQARALGFKVAADSKIP</sequence>
<dbReference type="InterPro" id="IPR006139">
    <property type="entry name" value="D-isomer_2_OHA_DH_cat_dom"/>
</dbReference>
<dbReference type="Pfam" id="PF02826">
    <property type="entry name" value="2-Hacid_dh_C"/>
    <property type="match status" value="1"/>
</dbReference>
<feature type="active site" evidence="5">
    <location>
        <position position="238"/>
    </location>
</feature>
<comment type="similarity">
    <text evidence="5">Belongs to the D-isomer specific 2-hydroxyacid dehydrogenase family. PdxB subfamily.</text>
</comment>
<keyword evidence="1 5" id="KW-0963">Cytoplasm</keyword>
<feature type="binding site" evidence="5">
    <location>
        <position position="259"/>
    </location>
    <ligand>
        <name>substrate</name>
    </ligand>
</feature>
<evidence type="ECO:0000259" key="6">
    <source>
        <dbReference type="Pfam" id="PF00389"/>
    </source>
</evidence>
<dbReference type="GO" id="GO:0051287">
    <property type="term" value="F:NAD binding"/>
    <property type="evidence" value="ECO:0007669"/>
    <property type="project" value="InterPro"/>
</dbReference>
<evidence type="ECO:0000259" key="8">
    <source>
        <dbReference type="Pfam" id="PF11890"/>
    </source>
</evidence>
<dbReference type="EC" id="1.1.1.290" evidence="5"/>
<dbReference type="PANTHER" id="PTHR43761">
    <property type="entry name" value="D-ISOMER SPECIFIC 2-HYDROXYACID DEHYDROGENASE FAMILY PROTEIN (AFU_ORTHOLOGUE AFUA_1G13630)"/>
    <property type="match status" value="1"/>
</dbReference>
<dbReference type="NCBIfam" id="NF001309">
    <property type="entry name" value="PRK00257.1"/>
    <property type="match status" value="1"/>
</dbReference>
<dbReference type="SUPFAM" id="SSF52283">
    <property type="entry name" value="Formate/glycerate dehydrogenase catalytic domain-like"/>
    <property type="match status" value="1"/>
</dbReference>
<dbReference type="InterPro" id="IPR024531">
    <property type="entry name" value="Erythronate-4-P_DHase_dimer"/>
</dbReference>